<feature type="region of interest" description="Disordered" evidence="1">
    <location>
        <begin position="1"/>
        <end position="23"/>
    </location>
</feature>
<dbReference type="AlphaFoldDB" id="A0A2H3CSB4"/>
<keyword evidence="3" id="KW-1185">Reference proteome</keyword>
<evidence type="ECO:0000313" key="2">
    <source>
        <dbReference type="EMBL" id="PBK79013.1"/>
    </source>
</evidence>
<evidence type="ECO:0000256" key="1">
    <source>
        <dbReference type="SAM" id="MobiDB-lite"/>
    </source>
</evidence>
<sequence>MLLLHSSLLRSRPKKSCSRRQRRGLDSIAVDGSVGVGVIPGTFEPREQSPSLLDARGMGFGGDSGDATTTAALATAYTAAEASPKAVHIVSGVLDALRKSAAIV</sequence>
<protein>
    <submittedName>
        <fullName evidence="2">Uncharacterized protein</fullName>
    </submittedName>
</protein>
<evidence type="ECO:0000313" key="3">
    <source>
        <dbReference type="Proteomes" id="UP000217790"/>
    </source>
</evidence>
<feature type="compositionally biased region" description="Basic residues" evidence="1">
    <location>
        <begin position="11"/>
        <end position="22"/>
    </location>
</feature>
<proteinExistence type="predicted"/>
<dbReference type="InParanoid" id="A0A2H3CSB4"/>
<feature type="region of interest" description="Disordered" evidence="1">
    <location>
        <begin position="39"/>
        <end position="60"/>
    </location>
</feature>
<reference evidence="3" key="1">
    <citation type="journal article" date="2017" name="Nat. Ecol. Evol.">
        <title>Genome expansion and lineage-specific genetic innovations in the forest pathogenic fungi Armillaria.</title>
        <authorList>
            <person name="Sipos G."/>
            <person name="Prasanna A.N."/>
            <person name="Walter M.C."/>
            <person name="O'Connor E."/>
            <person name="Balint B."/>
            <person name="Krizsan K."/>
            <person name="Kiss B."/>
            <person name="Hess J."/>
            <person name="Varga T."/>
            <person name="Slot J."/>
            <person name="Riley R."/>
            <person name="Boka B."/>
            <person name="Rigling D."/>
            <person name="Barry K."/>
            <person name="Lee J."/>
            <person name="Mihaltcheva S."/>
            <person name="LaButti K."/>
            <person name="Lipzen A."/>
            <person name="Waldron R."/>
            <person name="Moloney N.M."/>
            <person name="Sperisen C."/>
            <person name="Kredics L."/>
            <person name="Vagvoelgyi C."/>
            <person name="Patrignani A."/>
            <person name="Fitzpatrick D."/>
            <person name="Nagy I."/>
            <person name="Doyle S."/>
            <person name="Anderson J.B."/>
            <person name="Grigoriev I.V."/>
            <person name="Gueldener U."/>
            <person name="Muensterkoetter M."/>
            <person name="Nagy L.G."/>
        </authorList>
    </citation>
    <scope>NUCLEOTIDE SEQUENCE [LARGE SCALE GENOMIC DNA]</scope>
    <source>
        <strain evidence="3">Ar21-2</strain>
    </source>
</reference>
<accession>A0A2H3CSB4</accession>
<dbReference type="Proteomes" id="UP000217790">
    <property type="component" value="Unassembled WGS sequence"/>
</dbReference>
<gene>
    <name evidence="2" type="ORF">ARMGADRAFT_301315</name>
</gene>
<name>A0A2H3CSB4_ARMGA</name>
<organism evidence="2 3">
    <name type="scientific">Armillaria gallica</name>
    <name type="common">Bulbous honey fungus</name>
    <name type="synonym">Armillaria bulbosa</name>
    <dbReference type="NCBI Taxonomy" id="47427"/>
    <lineage>
        <taxon>Eukaryota</taxon>
        <taxon>Fungi</taxon>
        <taxon>Dikarya</taxon>
        <taxon>Basidiomycota</taxon>
        <taxon>Agaricomycotina</taxon>
        <taxon>Agaricomycetes</taxon>
        <taxon>Agaricomycetidae</taxon>
        <taxon>Agaricales</taxon>
        <taxon>Marasmiineae</taxon>
        <taxon>Physalacriaceae</taxon>
        <taxon>Armillaria</taxon>
    </lineage>
</organism>
<feature type="compositionally biased region" description="Low complexity" evidence="1">
    <location>
        <begin position="1"/>
        <end position="10"/>
    </location>
</feature>
<dbReference type="EMBL" id="KZ293867">
    <property type="protein sequence ID" value="PBK79013.1"/>
    <property type="molecule type" value="Genomic_DNA"/>
</dbReference>